<dbReference type="Pfam" id="PF00917">
    <property type="entry name" value="MATH"/>
    <property type="match status" value="1"/>
</dbReference>
<evidence type="ECO:0000259" key="2">
    <source>
        <dbReference type="PROSITE" id="PS50144"/>
    </source>
</evidence>
<reference evidence="3" key="2">
    <citation type="submission" date="2020-05" db="UniProtKB">
        <authorList>
            <consortium name="EnsemblMetazoa"/>
        </authorList>
    </citation>
    <scope>IDENTIFICATION</scope>
    <source>
        <strain evidence="3">maculatus3</strain>
    </source>
</reference>
<dbReference type="Gene3D" id="2.60.210.10">
    <property type="entry name" value="Apoptosis, Tumor Necrosis Factor Receptor Associated Protein 2, Chain A"/>
    <property type="match status" value="1"/>
</dbReference>
<evidence type="ECO:0000313" key="3">
    <source>
        <dbReference type="EnsemblMetazoa" id="AMAM000054-PA"/>
    </source>
</evidence>
<dbReference type="Proteomes" id="UP000075901">
    <property type="component" value="Unassembled WGS sequence"/>
</dbReference>
<evidence type="ECO:0000313" key="4">
    <source>
        <dbReference type="Proteomes" id="UP000075901"/>
    </source>
</evidence>
<proteinExistence type="predicted"/>
<sequence>MQHLFLHTRYEFTVALLHQNVKKVVKKSLEYCIQPSLPFGWKTFLGREELINSGYIQKDSLTIRLTVKPPNAAQKLNYLRQQMEHSMEHSVHPSRKQSVISNDSKPSTSQEPLETRLRKTSISFYKNLFTKSSSTDQQ</sequence>
<feature type="compositionally biased region" description="Polar residues" evidence="1">
    <location>
        <begin position="96"/>
        <end position="112"/>
    </location>
</feature>
<feature type="domain" description="MATH" evidence="2">
    <location>
        <begin position="1"/>
        <end position="67"/>
    </location>
</feature>
<protein>
    <submittedName>
        <fullName evidence="3">MATH domain-containing protein</fullName>
    </submittedName>
</protein>
<dbReference type="AlphaFoldDB" id="A0A182S5I0"/>
<name>A0A182S5I0_9DIPT</name>
<dbReference type="EnsemblMetazoa" id="AMAM000054-RA">
    <property type="protein sequence ID" value="AMAM000054-PA"/>
    <property type="gene ID" value="AMAM000054"/>
</dbReference>
<organism evidence="3 4">
    <name type="scientific">Anopheles maculatus</name>
    <dbReference type="NCBI Taxonomy" id="74869"/>
    <lineage>
        <taxon>Eukaryota</taxon>
        <taxon>Metazoa</taxon>
        <taxon>Ecdysozoa</taxon>
        <taxon>Arthropoda</taxon>
        <taxon>Hexapoda</taxon>
        <taxon>Insecta</taxon>
        <taxon>Pterygota</taxon>
        <taxon>Neoptera</taxon>
        <taxon>Endopterygota</taxon>
        <taxon>Diptera</taxon>
        <taxon>Nematocera</taxon>
        <taxon>Culicoidea</taxon>
        <taxon>Culicidae</taxon>
        <taxon>Anophelinae</taxon>
        <taxon>Anopheles</taxon>
        <taxon>Anopheles maculatus group</taxon>
    </lineage>
</organism>
<reference evidence="4" key="1">
    <citation type="submission" date="2013-09" db="EMBL/GenBank/DDBJ databases">
        <title>The Genome Sequence of Anopheles maculatus species B.</title>
        <authorList>
            <consortium name="The Broad Institute Genomics Platform"/>
            <person name="Neafsey D.E."/>
            <person name="Besansky N."/>
            <person name="Howell P."/>
            <person name="Walton C."/>
            <person name="Young S.K."/>
            <person name="Zeng Q."/>
            <person name="Gargeya S."/>
            <person name="Fitzgerald M."/>
            <person name="Haas B."/>
            <person name="Abouelleil A."/>
            <person name="Allen A.W."/>
            <person name="Alvarado L."/>
            <person name="Arachchi H.M."/>
            <person name="Berlin A.M."/>
            <person name="Chapman S.B."/>
            <person name="Gainer-Dewar J."/>
            <person name="Goldberg J."/>
            <person name="Griggs A."/>
            <person name="Gujja S."/>
            <person name="Hansen M."/>
            <person name="Howarth C."/>
            <person name="Imamovic A."/>
            <person name="Ireland A."/>
            <person name="Larimer J."/>
            <person name="McCowan C."/>
            <person name="Murphy C."/>
            <person name="Pearson M."/>
            <person name="Poon T.W."/>
            <person name="Priest M."/>
            <person name="Roberts A."/>
            <person name="Saif S."/>
            <person name="Shea T."/>
            <person name="Sisk P."/>
            <person name="Sykes S."/>
            <person name="Wortman J."/>
            <person name="Nusbaum C."/>
            <person name="Birren B."/>
        </authorList>
    </citation>
    <scope>NUCLEOTIDE SEQUENCE [LARGE SCALE GENOMIC DNA]</scope>
    <source>
        <strain evidence="4">maculatus3</strain>
    </source>
</reference>
<dbReference type="PROSITE" id="PS50144">
    <property type="entry name" value="MATH"/>
    <property type="match status" value="1"/>
</dbReference>
<dbReference type="VEuPathDB" id="VectorBase:AMAM000054"/>
<accession>A0A182S5I0</accession>
<dbReference type="InterPro" id="IPR008974">
    <property type="entry name" value="TRAF-like"/>
</dbReference>
<dbReference type="SUPFAM" id="SSF49599">
    <property type="entry name" value="TRAF domain-like"/>
    <property type="match status" value="1"/>
</dbReference>
<feature type="region of interest" description="Disordered" evidence="1">
    <location>
        <begin position="83"/>
        <end position="117"/>
    </location>
</feature>
<evidence type="ECO:0000256" key="1">
    <source>
        <dbReference type="SAM" id="MobiDB-lite"/>
    </source>
</evidence>
<keyword evidence="4" id="KW-1185">Reference proteome</keyword>
<dbReference type="InterPro" id="IPR002083">
    <property type="entry name" value="MATH/TRAF_dom"/>
</dbReference>